<dbReference type="PANTHER" id="PTHR39159:SF1">
    <property type="entry name" value="UPF0374 PROTEIN YGAC"/>
    <property type="match status" value="1"/>
</dbReference>
<proteinExistence type="predicted"/>
<dbReference type="InterPro" id="IPR035930">
    <property type="entry name" value="FomD-like_sf"/>
</dbReference>
<evidence type="ECO:0000313" key="4">
    <source>
        <dbReference type="Proteomes" id="UP000535491"/>
    </source>
</evidence>
<dbReference type="Proteomes" id="UP000535491">
    <property type="component" value="Unassembled WGS sequence"/>
</dbReference>
<reference evidence="3 4" key="1">
    <citation type="submission" date="2020-07" db="EMBL/GenBank/DDBJ databases">
        <authorList>
            <person name="Feng H."/>
        </authorList>
    </citation>
    <scope>NUCLEOTIDE SEQUENCE [LARGE SCALE GENOMIC DNA]</scope>
    <source>
        <strain evidence="4">s-10</strain>
    </source>
</reference>
<keyword evidence="4" id="KW-1185">Reference proteome</keyword>
<name>A0A7W1WSW1_9BACL</name>
<dbReference type="InterPro" id="IPR007295">
    <property type="entry name" value="DUF402"/>
</dbReference>
<sequence length="181" mass="21293">MPFRKGDTIRIESWKHGNKVHKIWKESIILKNSDPLILANYNAQVTEGDGKKWISPGLAIAHFSGQRWFHTVLLYDEHFRLQSYYCNIASPYQYDSDKKTLTYIDYDLDLIVKPSLDYRWVDQEEFAENSVRNRYPVSVITKVKQAQQELVTLIHSREEPFSPGFAETWYHQYLSLTNESG</sequence>
<dbReference type="Pfam" id="PF04167">
    <property type="entry name" value="DUF402"/>
    <property type="match status" value="1"/>
</dbReference>
<comment type="caution">
    <text evidence="3">The sequence shown here is derived from an EMBL/GenBank/DDBJ whole genome shotgun (WGS) entry which is preliminary data.</text>
</comment>
<keyword evidence="1" id="KW-0378">Hydrolase</keyword>
<evidence type="ECO:0000256" key="1">
    <source>
        <dbReference type="ARBA" id="ARBA00022801"/>
    </source>
</evidence>
<dbReference type="GO" id="GO:0016787">
    <property type="term" value="F:hydrolase activity"/>
    <property type="evidence" value="ECO:0007669"/>
    <property type="project" value="UniProtKB-KW"/>
</dbReference>
<organism evidence="3 4">
    <name type="scientific">Paenactinomyces guangxiensis</name>
    <dbReference type="NCBI Taxonomy" id="1490290"/>
    <lineage>
        <taxon>Bacteria</taxon>
        <taxon>Bacillati</taxon>
        <taxon>Bacillota</taxon>
        <taxon>Bacilli</taxon>
        <taxon>Bacillales</taxon>
        <taxon>Thermoactinomycetaceae</taxon>
        <taxon>Paenactinomyces</taxon>
    </lineage>
</organism>
<dbReference type="SUPFAM" id="SSF159234">
    <property type="entry name" value="FomD-like"/>
    <property type="match status" value="1"/>
</dbReference>
<dbReference type="RefSeq" id="WP_181752929.1">
    <property type="nucleotide sequence ID" value="NZ_JACEIQ010000015.1"/>
</dbReference>
<dbReference type="EMBL" id="JACEIQ010000015">
    <property type="protein sequence ID" value="MBA4495460.1"/>
    <property type="molecule type" value="Genomic_DNA"/>
</dbReference>
<dbReference type="InterPro" id="IPR050212">
    <property type="entry name" value="Ntdp-like"/>
</dbReference>
<dbReference type="PANTHER" id="PTHR39159">
    <property type="match status" value="1"/>
</dbReference>
<evidence type="ECO:0000259" key="2">
    <source>
        <dbReference type="Pfam" id="PF04167"/>
    </source>
</evidence>
<evidence type="ECO:0000313" key="3">
    <source>
        <dbReference type="EMBL" id="MBA4495460.1"/>
    </source>
</evidence>
<feature type="domain" description="DUF402" evidence="2">
    <location>
        <begin position="19"/>
        <end position="158"/>
    </location>
</feature>
<protein>
    <submittedName>
        <fullName evidence="3">DUF402 domain-containing protein</fullName>
    </submittedName>
</protein>
<dbReference type="AlphaFoldDB" id="A0A7W1WSW1"/>
<dbReference type="Gene3D" id="2.40.380.10">
    <property type="entry name" value="FomD-like"/>
    <property type="match status" value="1"/>
</dbReference>
<gene>
    <name evidence="3" type="ORF">H1191_14230</name>
</gene>
<accession>A0A7W1WSW1</accession>